<dbReference type="Proteomes" id="UP000276133">
    <property type="component" value="Unassembled WGS sequence"/>
</dbReference>
<keyword evidence="1" id="KW-0548">Nucleotidyltransferase</keyword>
<dbReference type="AlphaFoldDB" id="A0A3M7QGH1"/>
<proteinExistence type="predicted"/>
<accession>A0A3M7QGH1</accession>
<dbReference type="EC" id="2.7.7.6" evidence="1"/>
<gene>
    <name evidence="1" type="ORF">BpHYR1_002385</name>
</gene>
<reference evidence="1 2" key="1">
    <citation type="journal article" date="2018" name="Sci. Rep.">
        <title>Genomic signatures of local adaptation to the degree of environmental predictability in rotifers.</title>
        <authorList>
            <person name="Franch-Gras L."/>
            <person name="Hahn C."/>
            <person name="Garcia-Roger E.M."/>
            <person name="Carmona M.J."/>
            <person name="Serra M."/>
            <person name="Gomez A."/>
        </authorList>
    </citation>
    <scope>NUCLEOTIDE SEQUENCE [LARGE SCALE GENOMIC DNA]</scope>
    <source>
        <strain evidence="1">HYR1</strain>
    </source>
</reference>
<name>A0A3M7QGH1_BRAPC</name>
<comment type="caution">
    <text evidence="1">The sequence shown here is derived from an EMBL/GenBank/DDBJ whole genome shotgun (WGS) entry which is preliminary data.</text>
</comment>
<organism evidence="1 2">
    <name type="scientific">Brachionus plicatilis</name>
    <name type="common">Marine rotifer</name>
    <name type="synonym">Brachionus muelleri</name>
    <dbReference type="NCBI Taxonomy" id="10195"/>
    <lineage>
        <taxon>Eukaryota</taxon>
        <taxon>Metazoa</taxon>
        <taxon>Spiralia</taxon>
        <taxon>Gnathifera</taxon>
        <taxon>Rotifera</taxon>
        <taxon>Eurotatoria</taxon>
        <taxon>Monogononta</taxon>
        <taxon>Pseudotrocha</taxon>
        <taxon>Ploima</taxon>
        <taxon>Brachionidae</taxon>
        <taxon>Brachionus</taxon>
    </lineage>
</organism>
<evidence type="ECO:0000313" key="1">
    <source>
        <dbReference type="EMBL" id="RNA10254.1"/>
    </source>
</evidence>
<dbReference type="PANTHER" id="PTHR12069">
    <property type="entry name" value="DNA-DIRECTED RNA POLYMERASES III 80 KDA POLYPEPTIDE RNA POLYMERASE III SUBUNIT 5"/>
    <property type="match status" value="1"/>
</dbReference>
<dbReference type="InterPro" id="IPR006886">
    <property type="entry name" value="RNA_pol_III_Rpc5"/>
</dbReference>
<protein>
    <submittedName>
        <fullName evidence="1">DNA-directed RNA polymerase III subunit RPC5 isoform X2</fullName>
        <ecNumber evidence="1">2.7.7.6</ecNumber>
    </submittedName>
</protein>
<dbReference type="EMBL" id="REGN01006252">
    <property type="protein sequence ID" value="RNA10254.1"/>
    <property type="molecule type" value="Genomic_DNA"/>
</dbReference>
<dbReference type="PANTHER" id="PTHR12069:SF0">
    <property type="entry name" value="DNA-DIRECTED RNA POLYMERASE III SUBUNIT RPC5"/>
    <property type="match status" value="1"/>
</dbReference>
<keyword evidence="2" id="KW-1185">Reference proteome</keyword>
<keyword evidence="1" id="KW-0804">Transcription</keyword>
<evidence type="ECO:0000313" key="2">
    <source>
        <dbReference type="Proteomes" id="UP000276133"/>
    </source>
</evidence>
<dbReference type="STRING" id="10195.A0A3M7QGH1"/>
<dbReference type="GO" id="GO:0005666">
    <property type="term" value="C:RNA polymerase III complex"/>
    <property type="evidence" value="ECO:0007669"/>
    <property type="project" value="TreeGrafter"/>
</dbReference>
<dbReference type="Pfam" id="PF04801">
    <property type="entry name" value="RPC5"/>
    <property type="match status" value="1"/>
</dbReference>
<dbReference type="GO" id="GO:0042797">
    <property type="term" value="P:tRNA transcription by RNA polymerase III"/>
    <property type="evidence" value="ECO:0007669"/>
    <property type="project" value="TreeGrafter"/>
</dbReference>
<sequence>MDTKIKQELIEHDHEDDDPVVQEIEVFLSKSLENKIYLLQYPIRPQDRTYDDSIFLSAKIKPKINKVELEIGLDTRNDNYSKEKGEQYALNVDGKQNVQTKSGSRIKQEPQVNYYRSNLMDKQVLCSTNATLGQMNRLYHLGLLKDNKLHLNPVQAILQMKPSFDYFDLVEKKNKDLKDSKEMNEPEIDIEEDLENELEKAELVTMKYSNHPHKGVSEPEQNWINLEYCDQNSLDSDQLKQNLYCKNQQNLVKQNIFFSSLKNKKFDINTQNLT</sequence>
<keyword evidence="1" id="KW-0808">Transferase</keyword>
<dbReference type="OrthoDB" id="340681at2759"/>
<dbReference type="GO" id="GO:0003899">
    <property type="term" value="F:DNA-directed RNA polymerase activity"/>
    <property type="evidence" value="ECO:0007669"/>
    <property type="project" value="UniProtKB-EC"/>
</dbReference>
<keyword evidence="1" id="KW-0240">DNA-directed RNA polymerase</keyword>